<dbReference type="Gene3D" id="1.50.40.10">
    <property type="entry name" value="Mitochondrial carrier domain"/>
    <property type="match status" value="1"/>
</dbReference>
<evidence type="ECO:0000256" key="7">
    <source>
        <dbReference type="ARBA" id="ARBA00023136"/>
    </source>
</evidence>
<name>A0A1R2B5C4_9CILI</name>
<evidence type="ECO:0000256" key="1">
    <source>
        <dbReference type="ARBA" id="ARBA00004141"/>
    </source>
</evidence>
<sequence>MVGVQSTVVPFAPTLVCAGLGGSVAEILTIPFDTMKVRLQLSQKGGTIAYNGLLDCGRSMIKQEGLSSLYKGLTPGIHRQLVFCSLRVALFEKFTQMLAGDGKTQPKRNLTIPEKLLVGLSSGGIAISVANPTDVVKIRLQGDRNAAQPRYKNTTAAYKTILAEEGVKGFWTGWGPNVVRNSVINAAELISYTEIKKYILEKGFMDDNVPCHLTSGFLAGFCAVLCGSPVDVMKTRIMNAKKGSGEAYKNVFDCFWTILTKEGPLAFYKGFAPNVLRIGTWNMFMFFAYEGFKKQYKKKFMDN</sequence>
<comment type="subcellular location">
    <subcellularLocation>
        <location evidence="1">Membrane</location>
        <topology evidence="1">Multi-pass membrane protein</topology>
    </subcellularLocation>
</comment>
<evidence type="ECO:0000256" key="9">
    <source>
        <dbReference type="RuleBase" id="RU000488"/>
    </source>
</evidence>
<dbReference type="InterPro" id="IPR018108">
    <property type="entry name" value="MCP_transmembrane"/>
</dbReference>
<dbReference type="AlphaFoldDB" id="A0A1R2B5C4"/>
<gene>
    <name evidence="10" type="ORF">SteCoe_29667</name>
</gene>
<dbReference type="SUPFAM" id="SSF103506">
    <property type="entry name" value="Mitochondrial carrier"/>
    <property type="match status" value="1"/>
</dbReference>
<comment type="caution">
    <text evidence="10">The sequence shown here is derived from an EMBL/GenBank/DDBJ whole genome shotgun (WGS) entry which is preliminary data.</text>
</comment>
<protein>
    <submittedName>
        <fullName evidence="10">Uncharacterized protein</fullName>
    </submittedName>
</protein>
<keyword evidence="7 8" id="KW-0472">Membrane</keyword>
<evidence type="ECO:0000256" key="4">
    <source>
        <dbReference type="ARBA" id="ARBA00022692"/>
    </source>
</evidence>
<organism evidence="10 11">
    <name type="scientific">Stentor coeruleus</name>
    <dbReference type="NCBI Taxonomy" id="5963"/>
    <lineage>
        <taxon>Eukaryota</taxon>
        <taxon>Sar</taxon>
        <taxon>Alveolata</taxon>
        <taxon>Ciliophora</taxon>
        <taxon>Postciliodesmatophora</taxon>
        <taxon>Heterotrichea</taxon>
        <taxon>Heterotrichida</taxon>
        <taxon>Stentoridae</taxon>
        <taxon>Stentor</taxon>
    </lineage>
</organism>
<comment type="similarity">
    <text evidence="2 9">Belongs to the mitochondrial carrier (TC 2.A.29) family.</text>
</comment>
<feature type="repeat" description="Solcar" evidence="8">
    <location>
        <begin position="13"/>
        <end position="97"/>
    </location>
</feature>
<feature type="repeat" description="Solcar" evidence="8">
    <location>
        <begin position="207"/>
        <end position="295"/>
    </location>
</feature>
<dbReference type="PROSITE" id="PS50920">
    <property type="entry name" value="SOLCAR"/>
    <property type="match status" value="3"/>
</dbReference>
<keyword evidence="6" id="KW-1133">Transmembrane helix</keyword>
<dbReference type="GO" id="GO:0016020">
    <property type="term" value="C:membrane"/>
    <property type="evidence" value="ECO:0007669"/>
    <property type="project" value="UniProtKB-SubCell"/>
</dbReference>
<dbReference type="OrthoDB" id="448427at2759"/>
<dbReference type="Proteomes" id="UP000187209">
    <property type="component" value="Unassembled WGS sequence"/>
</dbReference>
<evidence type="ECO:0000256" key="2">
    <source>
        <dbReference type="ARBA" id="ARBA00006375"/>
    </source>
</evidence>
<evidence type="ECO:0000256" key="3">
    <source>
        <dbReference type="ARBA" id="ARBA00022448"/>
    </source>
</evidence>
<reference evidence="10 11" key="1">
    <citation type="submission" date="2016-11" db="EMBL/GenBank/DDBJ databases">
        <title>The macronuclear genome of Stentor coeruleus: a giant cell with tiny introns.</title>
        <authorList>
            <person name="Slabodnick M."/>
            <person name="Ruby J.G."/>
            <person name="Reiff S.B."/>
            <person name="Swart E.C."/>
            <person name="Gosai S."/>
            <person name="Prabakaran S."/>
            <person name="Witkowska E."/>
            <person name="Larue G.E."/>
            <person name="Fisher S."/>
            <person name="Freeman R.M."/>
            <person name="Gunawardena J."/>
            <person name="Chu W."/>
            <person name="Stover N.A."/>
            <person name="Gregory B.D."/>
            <person name="Nowacki M."/>
            <person name="Derisi J."/>
            <person name="Roy S.W."/>
            <person name="Marshall W.F."/>
            <person name="Sood P."/>
        </authorList>
    </citation>
    <scope>NUCLEOTIDE SEQUENCE [LARGE SCALE GENOMIC DNA]</scope>
    <source>
        <strain evidence="10">WM001</strain>
    </source>
</reference>
<keyword evidence="3 9" id="KW-0813">Transport</keyword>
<dbReference type="PRINTS" id="PR00784">
    <property type="entry name" value="MTUNCOUPLING"/>
</dbReference>
<dbReference type="InterPro" id="IPR023395">
    <property type="entry name" value="MCP_dom_sf"/>
</dbReference>
<evidence type="ECO:0000256" key="5">
    <source>
        <dbReference type="ARBA" id="ARBA00022737"/>
    </source>
</evidence>
<accession>A0A1R2B5C4</accession>
<evidence type="ECO:0000256" key="8">
    <source>
        <dbReference type="PROSITE-ProRule" id="PRU00282"/>
    </source>
</evidence>
<evidence type="ECO:0000313" key="10">
    <source>
        <dbReference type="EMBL" id="OMJ71991.1"/>
    </source>
</evidence>
<keyword evidence="11" id="KW-1185">Reference proteome</keyword>
<keyword evidence="5" id="KW-0677">Repeat</keyword>
<evidence type="ECO:0000313" key="11">
    <source>
        <dbReference type="Proteomes" id="UP000187209"/>
    </source>
</evidence>
<dbReference type="EMBL" id="MPUH01000939">
    <property type="protein sequence ID" value="OMJ71991.1"/>
    <property type="molecule type" value="Genomic_DNA"/>
</dbReference>
<dbReference type="InterPro" id="IPR050391">
    <property type="entry name" value="Mito_Metabolite_Transporter"/>
</dbReference>
<keyword evidence="4 8" id="KW-0812">Transmembrane</keyword>
<dbReference type="GO" id="GO:0055085">
    <property type="term" value="P:transmembrane transport"/>
    <property type="evidence" value="ECO:0007669"/>
    <property type="project" value="InterPro"/>
</dbReference>
<dbReference type="PANTHER" id="PTHR45618">
    <property type="entry name" value="MITOCHONDRIAL DICARBOXYLATE CARRIER-RELATED"/>
    <property type="match status" value="1"/>
</dbReference>
<feature type="repeat" description="Solcar" evidence="8">
    <location>
        <begin position="110"/>
        <end position="198"/>
    </location>
</feature>
<evidence type="ECO:0000256" key="6">
    <source>
        <dbReference type="ARBA" id="ARBA00022989"/>
    </source>
</evidence>
<proteinExistence type="inferred from homology"/>
<dbReference type="InterPro" id="IPR002067">
    <property type="entry name" value="MCP"/>
</dbReference>
<dbReference type="Pfam" id="PF00153">
    <property type="entry name" value="Mito_carr"/>
    <property type="match status" value="3"/>
</dbReference>